<dbReference type="AlphaFoldDB" id="A0A923DU89"/>
<dbReference type="EMBL" id="WNXD01000001">
    <property type="protein sequence ID" value="MBB2143942.1"/>
    <property type="molecule type" value="Genomic_DNA"/>
</dbReference>
<reference evidence="7" key="1">
    <citation type="submission" date="2019-11" db="EMBL/GenBank/DDBJ databases">
        <title>Description of Pedobacter sp. LMG 31464T.</title>
        <authorList>
            <person name="Carlier A."/>
            <person name="Qi S."/>
            <person name="Vandamme P."/>
        </authorList>
    </citation>
    <scope>NUCLEOTIDE SEQUENCE</scope>
    <source>
        <strain evidence="7">LMG 31464</strain>
    </source>
</reference>
<organism evidence="7 8">
    <name type="scientific">Pedobacter planticolens</name>
    <dbReference type="NCBI Taxonomy" id="2679964"/>
    <lineage>
        <taxon>Bacteria</taxon>
        <taxon>Pseudomonadati</taxon>
        <taxon>Bacteroidota</taxon>
        <taxon>Sphingobacteriia</taxon>
        <taxon>Sphingobacteriales</taxon>
        <taxon>Sphingobacteriaceae</taxon>
        <taxon>Pedobacter</taxon>
    </lineage>
</organism>
<proteinExistence type="predicted"/>
<dbReference type="GO" id="GO:0016020">
    <property type="term" value="C:membrane"/>
    <property type="evidence" value="ECO:0007669"/>
    <property type="project" value="UniProtKB-SubCell"/>
</dbReference>
<dbReference type="GO" id="GO:0030416">
    <property type="term" value="P:methylamine metabolic process"/>
    <property type="evidence" value="ECO:0007669"/>
    <property type="project" value="InterPro"/>
</dbReference>
<evidence type="ECO:0000256" key="5">
    <source>
        <dbReference type="SAM" id="Phobius"/>
    </source>
</evidence>
<comment type="subcellular location">
    <subcellularLocation>
        <location evidence="1">Membrane</location>
        <topology evidence="1">Multi-pass membrane protein</topology>
    </subcellularLocation>
</comment>
<evidence type="ECO:0000256" key="4">
    <source>
        <dbReference type="ARBA" id="ARBA00023136"/>
    </source>
</evidence>
<evidence type="ECO:0000313" key="7">
    <source>
        <dbReference type="EMBL" id="MBB2143942.1"/>
    </source>
</evidence>
<feature type="transmembrane region" description="Helical" evidence="5">
    <location>
        <begin position="120"/>
        <end position="138"/>
    </location>
</feature>
<dbReference type="Pfam" id="PF07291">
    <property type="entry name" value="MauE"/>
    <property type="match status" value="1"/>
</dbReference>
<keyword evidence="4 5" id="KW-0472">Membrane</keyword>
<evidence type="ECO:0000256" key="1">
    <source>
        <dbReference type="ARBA" id="ARBA00004141"/>
    </source>
</evidence>
<feature type="transmembrane region" description="Helical" evidence="5">
    <location>
        <begin position="52"/>
        <end position="71"/>
    </location>
</feature>
<comment type="caution">
    <text evidence="7">The sequence shown here is derived from an EMBL/GenBank/DDBJ whole genome shotgun (WGS) entry which is preliminary data.</text>
</comment>
<evidence type="ECO:0000313" key="8">
    <source>
        <dbReference type="Proteomes" id="UP000601055"/>
    </source>
</evidence>
<keyword evidence="2 5" id="KW-0812">Transmembrane</keyword>
<name>A0A923DU89_9SPHI</name>
<dbReference type="RefSeq" id="WP_182920647.1">
    <property type="nucleotide sequence ID" value="NZ_WNXD01000001.1"/>
</dbReference>
<accession>A0A923DU89</accession>
<keyword evidence="8" id="KW-1185">Reference proteome</keyword>
<feature type="domain" description="Methylamine utilisation protein MauE" evidence="6">
    <location>
        <begin position="10"/>
        <end position="132"/>
    </location>
</feature>
<protein>
    <recommendedName>
        <fullName evidence="6">Methylamine utilisation protein MauE domain-containing protein</fullName>
    </recommendedName>
</protein>
<sequence>MIPKKYNTLAIQCITFLLILLWTYTALSKWSEPTAFRFSLYRQPFSTSFSDFIFWVLPLSELTAATLLVFTATRPLGFYLSTLLLTVFTIYIVIALLGVFEKVPCSCGGVLKSLGWKQHLLFNLVFFALSTYASLVVYQQKNRI</sequence>
<evidence type="ECO:0000256" key="2">
    <source>
        <dbReference type="ARBA" id="ARBA00022692"/>
    </source>
</evidence>
<dbReference type="Proteomes" id="UP000601055">
    <property type="component" value="Unassembled WGS sequence"/>
</dbReference>
<dbReference type="InterPro" id="IPR009908">
    <property type="entry name" value="Methylamine_util_MauE"/>
</dbReference>
<evidence type="ECO:0000256" key="3">
    <source>
        <dbReference type="ARBA" id="ARBA00022989"/>
    </source>
</evidence>
<gene>
    <name evidence="7" type="ORF">GM921_00465</name>
</gene>
<keyword evidence="3 5" id="KW-1133">Transmembrane helix</keyword>
<feature type="transmembrane region" description="Helical" evidence="5">
    <location>
        <begin position="78"/>
        <end position="100"/>
    </location>
</feature>
<evidence type="ECO:0000259" key="6">
    <source>
        <dbReference type="Pfam" id="PF07291"/>
    </source>
</evidence>